<dbReference type="OrthoDB" id="9822951at2"/>
<dbReference type="RefSeq" id="WP_015827888.1">
    <property type="nucleotide sequence ID" value="NC_012982.1"/>
</dbReference>
<sequence>MDEQIKSRVFSLVEPTYRESVHQTKRLLPKLSHTETRKRDEACLRSILFSFDEAILKAPNVLKDPAAFARLAAAHGFPLSCAIQRQRKYGNINENAMRMLAQQNCLGHKLIQLWKRISPEISRRVEKMNSNQAIPYEPFSPGIMRKMRQALTPLRDQLGFEIVCDLNLLDNPVAFLAMCQRIGYNGPGWTYDTSKPNDLNKVVGQRLIDTWRIIVTT</sequence>
<evidence type="ECO:0000313" key="2">
    <source>
        <dbReference type="Proteomes" id="UP000002745"/>
    </source>
</evidence>
<organism evidence="1 2">
    <name type="scientific">Hirschia baltica (strain ATCC 49814 / DSM 5838 / IFAM 1418)</name>
    <dbReference type="NCBI Taxonomy" id="582402"/>
    <lineage>
        <taxon>Bacteria</taxon>
        <taxon>Pseudomonadati</taxon>
        <taxon>Pseudomonadota</taxon>
        <taxon>Alphaproteobacteria</taxon>
        <taxon>Hyphomonadales</taxon>
        <taxon>Hyphomonadaceae</taxon>
        <taxon>Hirschia</taxon>
    </lineage>
</organism>
<name>C6XLD9_HIRBI</name>
<accession>C6XLD9</accession>
<reference evidence="2" key="1">
    <citation type="journal article" date="2011" name="J. Bacteriol.">
        <title>Genome sequences of eight morphologically diverse alphaproteobacteria.</title>
        <authorList>
            <consortium name="US DOE Joint Genome Institute"/>
            <person name="Brown P.J."/>
            <person name="Kysela D.T."/>
            <person name="Buechlein A."/>
            <person name="Hemmerich C."/>
            <person name="Brun Y.V."/>
        </authorList>
    </citation>
    <scope>NUCLEOTIDE SEQUENCE [LARGE SCALE GENOMIC DNA]</scope>
    <source>
        <strain evidence="2">ATCC 49814 / DSM 5838 / IFAM 1418</strain>
    </source>
</reference>
<dbReference type="KEGG" id="hba:Hbal_2055"/>
<gene>
    <name evidence="1" type="ordered locus">Hbal_2055</name>
</gene>
<dbReference type="AlphaFoldDB" id="C6XLD9"/>
<proteinExistence type="predicted"/>
<evidence type="ECO:0000313" key="1">
    <source>
        <dbReference type="EMBL" id="ACT59738.1"/>
    </source>
</evidence>
<dbReference type="Proteomes" id="UP000002745">
    <property type="component" value="Chromosome"/>
</dbReference>
<keyword evidence="2" id="KW-1185">Reference proteome</keyword>
<protein>
    <submittedName>
        <fullName evidence="1">Uncharacterized protein</fullName>
    </submittedName>
</protein>
<dbReference type="HOGENOM" id="CLU_1270869_0_0_5"/>
<dbReference type="STRING" id="582402.Hbal_2055"/>
<dbReference type="EMBL" id="CP001678">
    <property type="protein sequence ID" value="ACT59738.1"/>
    <property type="molecule type" value="Genomic_DNA"/>
</dbReference>